<keyword evidence="6" id="KW-1185">Reference proteome</keyword>
<dbReference type="PANTHER" id="PTHR33154">
    <property type="entry name" value="TRANSCRIPTIONAL REGULATOR, ARSR FAMILY"/>
    <property type="match status" value="1"/>
</dbReference>
<dbReference type="GO" id="GO:0003677">
    <property type="term" value="F:DNA binding"/>
    <property type="evidence" value="ECO:0007669"/>
    <property type="project" value="UniProtKB-KW"/>
</dbReference>
<sequence>MPRRLLAANKLGEYLSAIAHPRRIQIIEELRGGETDVGSLKKALKISQSNVSQHLAVLRGHRVVSERRDGRHVFYRLCSLDLAEWLLEGMRFLPEATPAVEEVRDALRDAKAAWTPSEMAKRP</sequence>
<dbReference type="InterPro" id="IPR036388">
    <property type="entry name" value="WH-like_DNA-bd_sf"/>
</dbReference>
<evidence type="ECO:0000259" key="4">
    <source>
        <dbReference type="PROSITE" id="PS50987"/>
    </source>
</evidence>
<dbReference type="PANTHER" id="PTHR33154:SF28">
    <property type="entry name" value="HTH-TYPE TRANSCRIPTIONAL REGULATOR YGAV-RELATED"/>
    <property type="match status" value="1"/>
</dbReference>
<organism evidence="5 6">
    <name type="scientific">Lignipirellula cremea</name>
    <dbReference type="NCBI Taxonomy" id="2528010"/>
    <lineage>
        <taxon>Bacteria</taxon>
        <taxon>Pseudomonadati</taxon>
        <taxon>Planctomycetota</taxon>
        <taxon>Planctomycetia</taxon>
        <taxon>Pirellulales</taxon>
        <taxon>Pirellulaceae</taxon>
        <taxon>Lignipirellula</taxon>
    </lineage>
</organism>
<evidence type="ECO:0000313" key="5">
    <source>
        <dbReference type="EMBL" id="QDU98878.1"/>
    </source>
</evidence>
<dbReference type="Proteomes" id="UP000317648">
    <property type="component" value="Chromosome"/>
</dbReference>
<gene>
    <name evidence="5" type="primary">smtB</name>
    <name evidence="5" type="ORF">Pla8534_67890</name>
</gene>
<keyword evidence="1" id="KW-0805">Transcription regulation</keyword>
<evidence type="ECO:0000256" key="1">
    <source>
        <dbReference type="ARBA" id="ARBA00023015"/>
    </source>
</evidence>
<dbReference type="NCBIfam" id="NF033788">
    <property type="entry name" value="HTH_metalloreg"/>
    <property type="match status" value="1"/>
</dbReference>
<accession>A0A518E489</accession>
<dbReference type="CDD" id="cd00090">
    <property type="entry name" value="HTH_ARSR"/>
    <property type="match status" value="1"/>
</dbReference>
<dbReference type="SUPFAM" id="SSF46785">
    <property type="entry name" value="Winged helix' DNA-binding domain"/>
    <property type="match status" value="1"/>
</dbReference>
<evidence type="ECO:0000313" key="6">
    <source>
        <dbReference type="Proteomes" id="UP000317648"/>
    </source>
</evidence>
<reference evidence="5 6" key="1">
    <citation type="submission" date="2019-02" db="EMBL/GenBank/DDBJ databases">
        <title>Deep-cultivation of Planctomycetes and their phenomic and genomic characterization uncovers novel biology.</title>
        <authorList>
            <person name="Wiegand S."/>
            <person name="Jogler M."/>
            <person name="Boedeker C."/>
            <person name="Pinto D."/>
            <person name="Vollmers J."/>
            <person name="Rivas-Marin E."/>
            <person name="Kohn T."/>
            <person name="Peeters S.H."/>
            <person name="Heuer A."/>
            <person name="Rast P."/>
            <person name="Oberbeckmann S."/>
            <person name="Bunk B."/>
            <person name="Jeske O."/>
            <person name="Meyerdierks A."/>
            <person name="Storesund J.E."/>
            <person name="Kallscheuer N."/>
            <person name="Luecker S."/>
            <person name="Lage O.M."/>
            <person name="Pohl T."/>
            <person name="Merkel B.J."/>
            <person name="Hornburger P."/>
            <person name="Mueller R.-W."/>
            <person name="Bruemmer F."/>
            <person name="Labrenz M."/>
            <person name="Spormann A.M."/>
            <person name="Op den Camp H."/>
            <person name="Overmann J."/>
            <person name="Amann R."/>
            <person name="Jetten M.S.M."/>
            <person name="Mascher T."/>
            <person name="Medema M.H."/>
            <person name="Devos D.P."/>
            <person name="Kaster A.-K."/>
            <person name="Ovreas L."/>
            <person name="Rohde M."/>
            <person name="Galperin M.Y."/>
            <person name="Jogler C."/>
        </authorList>
    </citation>
    <scope>NUCLEOTIDE SEQUENCE [LARGE SCALE GENOMIC DNA]</scope>
    <source>
        <strain evidence="5 6">Pla85_3_4</strain>
    </source>
</reference>
<dbReference type="InterPro" id="IPR036390">
    <property type="entry name" value="WH_DNA-bd_sf"/>
</dbReference>
<dbReference type="GO" id="GO:0003700">
    <property type="term" value="F:DNA-binding transcription factor activity"/>
    <property type="evidence" value="ECO:0007669"/>
    <property type="project" value="InterPro"/>
</dbReference>
<name>A0A518E489_9BACT</name>
<dbReference type="OrthoDB" id="9797716at2"/>
<feature type="domain" description="HTH arsR-type" evidence="4">
    <location>
        <begin position="3"/>
        <end position="97"/>
    </location>
</feature>
<dbReference type="Pfam" id="PF01022">
    <property type="entry name" value="HTH_5"/>
    <property type="match status" value="1"/>
</dbReference>
<dbReference type="AlphaFoldDB" id="A0A518E489"/>
<keyword evidence="2" id="KW-0238">DNA-binding</keyword>
<dbReference type="KEGG" id="lcre:Pla8534_67890"/>
<protein>
    <submittedName>
        <fullName evidence="5">HTH-type transcriptional repressor SmtB</fullName>
    </submittedName>
</protein>
<evidence type="ECO:0000256" key="3">
    <source>
        <dbReference type="ARBA" id="ARBA00023163"/>
    </source>
</evidence>
<dbReference type="PRINTS" id="PR00778">
    <property type="entry name" value="HTHARSR"/>
</dbReference>
<dbReference type="PROSITE" id="PS50987">
    <property type="entry name" value="HTH_ARSR_2"/>
    <property type="match status" value="1"/>
</dbReference>
<proteinExistence type="predicted"/>
<dbReference type="Gene3D" id="1.10.10.10">
    <property type="entry name" value="Winged helix-like DNA-binding domain superfamily/Winged helix DNA-binding domain"/>
    <property type="match status" value="1"/>
</dbReference>
<keyword evidence="3" id="KW-0804">Transcription</keyword>
<dbReference type="InterPro" id="IPR011991">
    <property type="entry name" value="ArsR-like_HTH"/>
</dbReference>
<dbReference type="SMART" id="SM00418">
    <property type="entry name" value="HTH_ARSR"/>
    <property type="match status" value="1"/>
</dbReference>
<dbReference type="EMBL" id="CP036433">
    <property type="protein sequence ID" value="QDU98878.1"/>
    <property type="molecule type" value="Genomic_DNA"/>
</dbReference>
<dbReference type="InterPro" id="IPR051081">
    <property type="entry name" value="HTH_MetalResp_TranReg"/>
</dbReference>
<evidence type="ECO:0000256" key="2">
    <source>
        <dbReference type="ARBA" id="ARBA00023125"/>
    </source>
</evidence>
<dbReference type="RefSeq" id="WP_145058470.1">
    <property type="nucleotide sequence ID" value="NZ_CP036433.1"/>
</dbReference>
<dbReference type="InterPro" id="IPR001845">
    <property type="entry name" value="HTH_ArsR_DNA-bd_dom"/>
</dbReference>